<comment type="caution">
    <text evidence="1">The sequence shown here is derived from an EMBL/GenBank/DDBJ whole genome shotgun (WGS) entry which is preliminary data.</text>
</comment>
<dbReference type="Proteomes" id="UP001476798">
    <property type="component" value="Unassembled WGS sequence"/>
</dbReference>
<evidence type="ECO:0000313" key="2">
    <source>
        <dbReference type="Proteomes" id="UP001476798"/>
    </source>
</evidence>
<keyword evidence="2" id="KW-1185">Reference proteome</keyword>
<feature type="non-terminal residue" evidence="1">
    <location>
        <position position="1"/>
    </location>
</feature>
<sequence>ASRGQREHLTLQAREATVCPRLWFRFPKTPDTILTLHLSGAIRPPAKALSATRIYSSSHKSSLANYCCVQMPQCYRVLS</sequence>
<reference evidence="1 2" key="1">
    <citation type="submission" date="2021-06" db="EMBL/GenBank/DDBJ databases">
        <authorList>
            <person name="Palmer J.M."/>
        </authorList>
    </citation>
    <scope>NUCLEOTIDE SEQUENCE [LARGE SCALE GENOMIC DNA]</scope>
    <source>
        <strain evidence="1 2">GA_2019</strain>
        <tissue evidence="1">Muscle</tissue>
    </source>
</reference>
<organism evidence="1 2">
    <name type="scientific">Goodea atripinnis</name>
    <dbReference type="NCBI Taxonomy" id="208336"/>
    <lineage>
        <taxon>Eukaryota</taxon>
        <taxon>Metazoa</taxon>
        <taxon>Chordata</taxon>
        <taxon>Craniata</taxon>
        <taxon>Vertebrata</taxon>
        <taxon>Euteleostomi</taxon>
        <taxon>Actinopterygii</taxon>
        <taxon>Neopterygii</taxon>
        <taxon>Teleostei</taxon>
        <taxon>Neoteleostei</taxon>
        <taxon>Acanthomorphata</taxon>
        <taxon>Ovalentaria</taxon>
        <taxon>Atherinomorphae</taxon>
        <taxon>Cyprinodontiformes</taxon>
        <taxon>Goodeidae</taxon>
        <taxon>Goodea</taxon>
    </lineage>
</organism>
<protein>
    <submittedName>
        <fullName evidence="1">Uncharacterized protein</fullName>
    </submittedName>
</protein>
<name>A0ABV0MN54_9TELE</name>
<gene>
    <name evidence="1" type="ORF">GOODEAATRI_000343</name>
</gene>
<evidence type="ECO:0000313" key="1">
    <source>
        <dbReference type="EMBL" id="MEQ2160546.1"/>
    </source>
</evidence>
<accession>A0ABV0MN54</accession>
<dbReference type="EMBL" id="JAHRIO010010006">
    <property type="protein sequence ID" value="MEQ2160546.1"/>
    <property type="molecule type" value="Genomic_DNA"/>
</dbReference>
<proteinExistence type="predicted"/>